<reference evidence="4 5" key="1">
    <citation type="submission" date="2024-01" db="EMBL/GenBank/DDBJ databases">
        <authorList>
            <person name="Allen C."/>
            <person name="Tagirdzhanova G."/>
        </authorList>
    </citation>
    <scope>NUCLEOTIDE SEQUENCE [LARGE SCALE GENOMIC DNA]</scope>
</reference>
<comment type="similarity">
    <text evidence="1">Belongs to the SCC2/Nipped-B family.</text>
</comment>
<dbReference type="InterPro" id="IPR011989">
    <property type="entry name" value="ARM-like"/>
</dbReference>
<dbReference type="InterPro" id="IPR024986">
    <property type="entry name" value="Nipped-B_C"/>
</dbReference>
<feature type="compositionally biased region" description="Low complexity" evidence="2">
    <location>
        <begin position="749"/>
        <end position="758"/>
    </location>
</feature>
<feature type="region of interest" description="Disordered" evidence="2">
    <location>
        <begin position="1"/>
        <end position="44"/>
    </location>
</feature>
<feature type="region of interest" description="Disordered" evidence="2">
    <location>
        <begin position="66"/>
        <end position="89"/>
    </location>
</feature>
<comment type="caution">
    <text evidence="4">The sequence shown here is derived from an EMBL/GenBank/DDBJ whole genome shotgun (WGS) entry which is preliminary data.</text>
</comment>
<feature type="compositionally biased region" description="Basic and acidic residues" evidence="2">
    <location>
        <begin position="1010"/>
        <end position="1022"/>
    </location>
</feature>
<feature type="region of interest" description="Disordered" evidence="2">
    <location>
        <begin position="1001"/>
        <end position="1022"/>
    </location>
</feature>
<feature type="region of interest" description="Disordered" evidence="2">
    <location>
        <begin position="333"/>
        <end position="353"/>
    </location>
</feature>
<dbReference type="CDD" id="cd23958">
    <property type="entry name" value="SCC2"/>
    <property type="match status" value="1"/>
</dbReference>
<feature type="domain" description="Sister chromatid cohesion C-terminal" evidence="3">
    <location>
        <begin position="1604"/>
        <end position="1792"/>
    </location>
</feature>
<gene>
    <name evidence="4" type="primary">SCC2</name>
    <name evidence="4" type="ORF">SCUCBS95973_006403</name>
</gene>
<evidence type="ECO:0000313" key="5">
    <source>
        <dbReference type="Proteomes" id="UP001642405"/>
    </source>
</evidence>
<dbReference type="Proteomes" id="UP001642405">
    <property type="component" value="Unassembled WGS sequence"/>
</dbReference>
<feature type="region of interest" description="Disordered" evidence="2">
    <location>
        <begin position="221"/>
        <end position="292"/>
    </location>
</feature>
<keyword evidence="5" id="KW-1185">Reference proteome</keyword>
<feature type="compositionally biased region" description="Acidic residues" evidence="2">
    <location>
        <begin position="2009"/>
        <end position="2020"/>
    </location>
</feature>
<dbReference type="Pfam" id="PF20168">
    <property type="entry name" value="PDS5"/>
    <property type="match status" value="1"/>
</dbReference>
<feature type="region of interest" description="Disordered" evidence="2">
    <location>
        <begin position="176"/>
        <end position="206"/>
    </location>
</feature>
<name>A0ABP0C4V7_9PEZI</name>
<proteinExistence type="inferred from homology"/>
<feature type="region of interest" description="Disordered" evidence="2">
    <location>
        <begin position="746"/>
        <end position="780"/>
    </location>
</feature>
<feature type="compositionally biased region" description="Acidic residues" evidence="2">
    <location>
        <begin position="759"/>
        <end position="772"/>
    </location>
</feature>
<evidence type="ECO:0000313" key="4">
    <source>
        <dbReference type="EMBL" id="CAK7227037.1"/>
    </source>
</evidence>
<feature type="compositionally biased region" description="Polar residues" evidence="2">
    <location>
        <begin position="234"/>
        <end position="244"/>
    </location>
</feature>
<dbReference type="EMBL" id="CAWUHB010000038">
    <property type="protein sequence ID" value="CAK7227037.1"/>
    <property type="molecule type" value="Genomic_DNA"/>
</dbReference>
<sequence>MADPSILLGGEHHQPEQNGFQNGSGGIDPSMLLLNPIPPPSSSQLHAAEPLAISISALSAASSSSATSVTPTTQHHPSMPVPVQPPPSGSQKFMRPFAFSEALPYSPFTSISPLETRIIPIPTLAAKAASNELSQLVSQQEFNTLNNNAFGQPASLTERSVDDLHQLLANGRVPQFNFKPLPRAIGSESNGASSSSDPSTPNPAANLRPITKAVFEKANIPFRYPSPESPSVPQPLSNGNNTPRSTATSTAPKSTPPKKSGTSSKAKESAISNGSVNVSTSTNTSNGVSPSATATSLNAEAHAKNNMAKIEISIPSLPPSYAADAMVVVESPTTNSPKPNGLNGTPTNNDTITVAPSTVRTETPVPIPTISRKETPIRPPGIGGQPAQENKGSITIELAAAPNFNPQDYQVVADLPDDNTQDFFSDLDQRQRAEAAFQELLRLFQDIFEAEMNVTKQPGNAPLISMTADDEPTLTDTALRKAQSSIHKAITLGCFADIPIDDLLHLQRLCDGALRHALAIDIKLSSDATESEVDEWVAQLRYADTGLRAARLSLKLMSGGREDKQLYSENVIQSSVDIFKKVMDCAIVPIAELRSSGPLERRFKQLSSYKKAMSPMFMAAQRLFSGMTTLVQAIDVSELVINSLEFCASHLIFVENAHTERDSVLGVQAFDGLRLAAMDMLSQIFVKKPAQRHGIFDDILTSLEKLPVGKLSARQFKLADGKSIQPVSALMMRLVQASAGRVVEKEKSSSSSGILDAAMEGDGDDAKEDEEPNQAPSAPVATITSEEQGAYEHELSIAELTDAASPLNSTAYFHAKYVIKFIVERAQTSSKSADTPYRNLLDLFVEDFTACLENPDWPAAELLLRLLMMAMFKLTENDKVPAPVKNMALEELGVIGAALAKLRSMIHQSANSPENTGPDELDRLLSSLAGSALGESPPAEDFVAWKGPFSPTLEYLEDRSSQDPHLWGAISYTIADWAARVCRLYSTRAEAAAAAAAAAAATGEDDDNADNSKSRDNRVQERQNRDLGRIAYRLRVMIEDGRGMAGNRSFHGVTATQAKLSYAIVALRSPLGGSFNDIINILAMGMGSDQATVRSKSLKSITEVLETDPSIFDNPASIVGRLIRECCADSSVQVRDSALGLVSRAITLRPNLESAMMKTVIDRFLDSGVGVRKRAIKIARDVYLRNQSKDIRSDIANGLLHRIQDPDEGVRDLARQTIEEVWVTPFSETVAASAAGTETTAEKAAIANHVVLILQTVKNSSIMPILDKVFQAILSPKAKTATANFEVCKRFVAVMCDLVDNPESDDPSVPSGNEALQLMMIFAKADPRLFTFEQIRLLKSHIVNVKNVKTAQDMATARAVVVIYSRVLPQLSSVMKPFLEEIRSNLMPSVVTVSRTLLDDVMQCIWVVSVLLKDPTGLVRIVVSAIRGVLNQEKMTDNESDFDKKAKRFLRYALIVGMAGKHCDLDSEIEIFRGQFPSYNITSVSKLMVDTLCPFSIPPWPLAIRRIALDAMGLICQSWPRNFVEKNVYTSFHIAFKQQDPSLEVKIMQSLKEFLTKEELRSETASSDGKGGGAKAAKPARDGEGTGKKRQLTVMGGTNHDDVASATTQRFMGDITRIALGSVSEEAYLAAEILASISRQGLVHPKETGVTMITLETSTMPKMAELAFREHRALHNKYETVLEREYVKAVQTVFQYQRDVINDTRGATTEPFTSKLHHLMDVVKDSKSKNRGRMLDKMCGQIDFEPNKLDVSVSEEIPHHLEFARFVIENMAFFEFATVAELQSLVSTMEKIVHTTGVTISHAIEADVFDPSGAQPEVSATTVPSDVDGSAAGNATPVVPAGPALRAGLSPRRLKQIAAGCMVLLCLWEARTFLCRQYGLKRDGNKAKGASRDLMRTPTKVQGITGDKFWEEMSIIMKGLDSQELMVARCKGLVELLTVDADFKLEENDGNGMGDDDDPATPSGGEEDGGLDRGRKRKGGNTPGGRKKRQRSNSQQPRKRGRPRKSAGPEEEADGDFDAF</sequence>
<keyword evidence="1" id="KW-0539">Nucleus</keyword>
<feature type="compositionally biased region" description="Low complexity" evidence="2">
    <location>
        <begin position="245"/>
        <end position="264"/>
    </location>
</feature>
<dbReference type="PANTHER" id="PTHR21704">
    <property type="entry name" value="NIPPED-B-LIKE PROTEIN DELANGIN SCC2-RELATED"/>
    <property type="match status" value="1"/>
</dbReference>
<feature type="region of interest" description="Disordered" evidence="2">
    <location>
        <begin position="1562"/>
        <end position="1594"/>
    </location>
</feature>
<feature type="compositionally biased region" description="Low complexity" evidence="2">
    <location>
        <begin position="272"/>
        <end position="289"/>
    </location>
</feature>
<feature type="region of interest" description="Disordered" evidence="2">
    <location>
        <begin position="369"/>
        <end position="389"/>
    </location>
</feature>
<accession>A0ABP0C4V7</accession>
<keyword evidence="1" id="KW-0677">Repeat</keyword>
<keyword evidence="1" id="KW-0131">Cell cycle</keyword>
<dbReference type="PANTHER" id="PTHR21704:SF18">
    <property type="entry name" value="NIPPED-B-LIKE PROTEIN"/>
    <property type="match status" value="1"/>
</dbReference>
<organism evidence="4 5">
    <name type="scientific">Sporothrix curviconia</name>
    <dbReference type="NCBI Taxonomy" id="1260050"/>
    <lineage>
        <taxon>Eukaryota</taxon>
        <taxon>Fungi</taxon>
        <taxon>Dikarya</taxon>
        <taxon>Ascomycota</taxon>
        <taxon>Pezizomycotina</taxon>
        <taxon>Sordariomycetes</taxon>
        <taxon>Sordariomycetidae</taxon>
        <taxon>Ophiostomatales</taxon>
        <taxon>Ophiostomataceae</taxon>
        <taxon>Sporothrix</taxon>
    </lineage>
</organism>
<feature type="compositionally biased region" description="Acidic residues" evidence="2">
    <location>
        <begin position="1954"/>
        <end position="1969"/>
    </location>
</feature>
<feature type="compositionally biased region" description="Low complexity" evidence="2">
    <location>
        <begin position="187"/>
        <end position="206"/>
    </location>
</feature>
<evidence type="ECO:0000256" key="2">
    <source>
        <dbReference type="SAM" id="MobiDB-lite"/>
    </source>
</evidence>
<protein>
    <recommendedName>
        <fullName evidence="1">Sister chromatid cohesion protein</fullName>
    </recommendedName>
</protein>
<evidence type="ECO:0000259" key="3">
    <source>
        <dbReference type="Pfam" id="PF12830"/>
    </source>
</evidence>
<dbReference type="SUPFAM" id="SSF48371">
    <property type="entry name" value="ARM repeat"/>
    <property type="match status" value="1"/>
</dbReference>
<dbReference type="Pfam" id="PF12830">
    <property type="entry name" value="Nipped-B_C"/>
    <property type="match status" value="1"/>
</dbReference>
<dbReference type="InterPro" id="IPR016024">
    <property type="entry name" value="ARM-type_fold"/>
</dbReference>
<dbReference type="Gene3D" id="1.25.10.10">
    <property type="entry name" value="Leucine-rich Repeat Variant"/>
    <property type="match status" value="1"/>
</dbReference>
<feature type="compositionally biased region" description="Basic residues" evidence="2">
    <location>
        <begin position="1974"/>
        <end position="2005"/>
    </location>
</feature>
<evidence type="ECO:0000256" key="1">
    <source>
        <dbReference type="RuleBase" id="RU364107"/>
    </source>
</evidence>
<feature type="compositionally biased region" description="Pro residues" evidence="2">
    <location>
        <begin position="79"/>
        <end position="88"/>
    </location>
</feature>
<feature type="region of interest" description="Disordered" evidence="2">
    <location>
        <begin position="1947"/>
        <end position="2020"/>
    </location>
</feature>
<comment type="subcellular location">
    <subcellularLocation>
        <location evidence="1">Nucleus</location>
    </subcellularLocation>
</comment>
<dbReference type="InterPro" id="IPR033031">
    <property type="entry name" value="Scc2/Nipped-B"/>
</dbReference>